<evidence type="ECO:0000259" key="2">
    <source>
        <dbReference type="Pfam" id="PF01609"/>
    </source>
</evidence>
<reference evidence="3 4" key="1">
    <citation type="submission" date="2019-10" db="EMBL/GenBank/DDBJ databases">
        <title>Genome diversity of Sutterella seckii.</title>
        <authorList>
            <person name="Chaplin A.V."/>
            <person name="Sokolova S.R."/>
            <person name="Mosin K.A."/>
            <person name="Ivanova E.L."/>
            <person name="Kochetkova T.O."/>
            <person name="Goltsov A.Y."/>
            <person name="Trofimov D.Y."/>
            <person name="Efimov B.A."/>
        </authorList>
    </citation>
    <scope>NUCLEOTIDE SEQUENCE [LARGE SCALE GENOMIC DNA]</scope>
    <source>
        <strain evidence="3 4">ASD393</strain>
    </source>
</reference>
<dbReference type="GO" id="GO:0004803">
    <property type="term" value="F:transposase activity"/>
    <property type="evidence" value="ECO:0007669"/>
    <property type="project" value="InterPro"/>
</dbReference>
<dbReference type="PANTHER" id="PTHR34614:SF2">
    <property type="entry name" value="TRANSPOSASE IS4-LIKE DOMAIN-CONTAINING PROTEIN"/>
    <property type="match status" value="1"/>
</dbReference>
<feature type="compositionally biased region" description="Basic and acidic residues" evidence="1">
    <location>
        <begin position="604"/>
        <end position="614"/>
    </location>
</feature>
<name>A0A6I1EH93_9BURK</name>
<comment type="caution">
    <text evidence="3">The sequence shown here is derived from an EMBL/GenBank/DDBJ whole genome shotgun (WGS) entry which is preliminary data.</text>
</comment>
<dbReference type="SMART" id="SM00384">
    <property type="entry name" value="AT_hook"/>
    <property type="match status" value="4"/>
</dbReference>
<dbReference type="Proteomes" id="UP000430564">
    <property type="component" value="Unassembled WGS sequence"/>
</dbReference>
<dbReference type="Pfam" id="PF01609">
    <property type="entry name" value="DDE_Tnp_1"/>
    <property type="match status" value="1"/>
</dbReference>
<dbReference type="GO" id="GO:0003677">
    <property type="term" value="F:DNA binding"/>
    <property type="evidence" value="ECO:0007669"/>
    <property type="project" value="InterPro"/>
</dbReference>
<dbReference type="GO" id="GO:0006313">
    <property type="term" value="P:DNA transposition"/>
    <property type="evidence" value="ECO:0007669"/>
    <property type="project" value="InterPro"/>
</dbReference>
<feature type="compositionally biased region" description="Basic and acidic residues" evidence="1">
    <location>
        <begin position="626"/>
        <end position="652"/>
    </location>
</feature>
<feature type="compositionally biased region" description="Polar residues" evidence="1">
    <location>
        <begin position="663"/>
        <end position="673"/>
    </location>
</feature>
<sequence length="756" mass="85397">MSHIYRELKPIPIPDFCLINRGNGRVFISTRTKDNRRNQLVLGRAVKDPVTGTLSLMYPNDTFRMRYPAEWAKVYGEPRLPFEFHIGLYCATLAIGRSTGLYDILQEAMGPKNGNAVMDYAMFLLRSRSNTTQLFAETMRTQALFSERAYEDTWYSELFGSISSEEINALRSGWLDRCKANGTRLVWLCIDGSNNDCAVSESRLAAKGAAKSHKNVNIVSYIWAVDEARGVPVTWFVNHGGMVDAKAIKRLVKTLTDKDIDVAGIILDRGFCSQEVMSLIEECGYAWVIMLKESTAGFKEMYKRHSAEIRCQVRHIVDQKFLFGITDKVKLFKESTHEDCVALFYDHVNGGARAEHLSLKILCEKAKLTKKLAKPQKANGKETISVSAELRPYLEIVEEEGVKKVVVKEQKWQEALEAKGFYAIASSEDMTADEIDERYDRRDASEKQFMILKKQLGFHTTRVHSDKSIESKFTAAFVAAIIRSQMLNLCKRLGFDVNKMILETDRCRIFKTTSDTYDFTNDMLSSTSSFLAGLGLSQRHFEAVALDISNRAADQHFESMTRTLPPLDETKWNPQNEEEPASGNEPKQESQAAAAEDVSVADEAPPKAEPERRGPGRPRGSLNQKTLEKQAQAEEERRKAEALGLKVEEPVKRKPGRPKGSKNKSTPTQADLSQETKEKRKAGRPKGAWNQKRIDREVAKLVEAAKREAAQKSGERTVGRPKGRKNDKTLEKEAREKVMALMRAEQERLQRDENGV</sequence>
<dbReference type="PANTHER" id="PTHR34614">
    <property type="match status" value="1"/>
</dbReference>
<feature type="compositionally biased region" description="Basic residues" evidence="1">
    <location>
        <begin position="653"/>
        <end position="662"/>
    </location>
</feature>
<dbReference type="EMBL" id="WEHX01000082">
    <property type="protein sequence ID" value="KAB7655709.1"/>
    <property type="molecule type" value="Genomic_DNA"/>
</dbReference>
<evidence type="ECO:0000313" key="3">
    <source>
        <dbReference type="EMBL" id="KAB7655709.1"/>
    </source>
</evidence>
<dbReference type="RefSeq" id="WP_152158878.1">
    <property type="nucleotide sequence ID" value="NZ_WEHX01000082.1"/>
</dbReference>
<dbReference type="SUPFAM" id="SSF53098">
    <property type="entry name" value="Ribonuclease H-like"/>
    <property type="match status" value="1"/>
</dbReference>
<feature type="domain" description="Transposase IS4-like" evidence="2">
    <location>
        <begin position="237"/>
        <end position="480"/>
    </location>
</feature>
<feature type="region of interest" description="Disordered" evidence="1">
    <location>
        <begin position="562"/>
        <end position="734"/>
    </location>
</feature>
<feature type="compositionally biased region" description="Low complexity" evidence="1">
    <location>
        <begin position="589"/>
        <end position="603"/>
    </location>
</feature>
<feature type="compositionally biased region" description="Basic and acidic residues" evidence="1">
    <location>
        <begin position="692"/>
        <end position="734"/>
    </location>
</feature>
<dbReference type="InterPro" id="IPR002559">
    <property type="entry name" value="Transposase_11"/>
</dbReference>
<protein>
    <submittedName>
        <fullName evidence="3">Transposase</fullName>
    </submittedName>
</protein>
<dbReference type="InterPro" id="IPR012337">
    <property type="entry name" value="RNaseH-like_sf"/>
</dbReference>
<dbReference type="OrthoDB" id="9157355at2"/>
<evidence type="ECO:0000313" key="4">
    <source>
        <dbReference type="Proteomes" id="UP000430564"/>
    </source>
</evidence>
<organism evidence="3 4">
    <name type="scientific">Sutterella seckii</name>
    <dbReference type="NCBI Taxonomy" id="1944635"/>
    <lineage>
        <taxon>Bacteria</taxon>
        <taxon>Pseudomonadati</taxon>
        <taxon>Pseudomonadota</taxon>
        <taxon>Betaproteobacteria</taxon>
        <taxon>Burkholderiales</taxon>
        <taxon>Sutterellaceae</taxon>
        <taxon>Sutterella</taxon>
    </lineage>
</organism>
<evidence type="ECO:0000256" key="1">
    <source>
        <dbReference type="SAM" id="MobiDB-lite"/>
    </source>
</evidence>
<accession>A0A6I1EH93</accession>
<proteinExistence type="predicted"/>
<dbReference type="AlphaFoldDB" id="A0A6I1EH93"/>
<dbReference type="InterPro" id="IPR017956">
    <property type="entry name" value="AT_hook_DNA-bd_motif"/>
</dbReference>
<gene>
    <name evidence="3" type="ORF">GBM95_09465</name>
</gene>